<dbReference type="InterPro" id="IPR013766">
    <property type="entry name" value="Thioredoxin_domain"/>
</dbReference>
<dbReference type="EMBL" id="JACIER010000001">
    <property type="protein sequence ID" value="MBB4042542.1"/>
    <property type="molecule type" value="Genomic_DNA"/>
</dbReference>
<dbReference type="GO" id="GO:0016853">
    <property type="term" value="F:isomerase activity"/>
    <property type="evidence" value="ECO:0007669"/>
    <property type="project" value="UniProtKB-KW"/>
</dbReference>
<sequence>MRRHLFTLIMLAGALSVFAQGHGIQFVHKPWKDIVAQAKAENKLIFIDFYTQWCGPCLNMAQQVFSLPEVGYFYNQNFINAKIDAEEAEGSELAKKYGVRSYPTYAFIAPDTEEMVHRSSSRQTAEQFIATGQGALQPELRSFYLEREYQQGNRKPEFLMNYIRYEHSIYAREQVSTAFDELINGGAKLTQRPVWDLFVGTISGLTPYLKQVSDQYAVFCQLYGQKEVDAKLAKETTYGDLEVIEKFCNFEGKLFNSQMIRIQSALRAKKYDEVIAQIDALIADPAVDQQALIERLKFIARLSYYQREEVPQNWFDKCVEYLQYIAYNQTVRDDASIHQEYAAALEEVIRRQKTKESIPACLTTPPVHGKIVYNLRPDVLKMKPRRNK</sequence>
<evidence type="ECO:0000256" key="1">
    <source>
        <dbReference type="ARBA" id="ARBA00023284"/>
    </source>
</evidence>
<evidence type="ECO:0000256" key="2">
    <source>
        <dbReference type="SAM" id="SignalP"/>
    </source>
</evidence>
<dbReference type="GO" id="GO:0045454">
    <property type="term" value="P:cell redox homeostasis"/>
    <property type="evidence" value="ECO:0007669"/>
    <property type="project" value="TreeGrafter"/>
</dbReference>
<evidence type="ECO:0000313" key="5">
    <source>
        <dbReference type="Proteomes" id="UP000560658"/>
    </source>
</evidence>
<keyword evidence="2" id="KW-0732">Signal</keyword>
<accession>A0A840D219</accession>
<gene>
    <name evidence="4" type="ORF">GGR06_000301</name>
</gene>
<dbReference type="PROSITE" id="PS00194">
    <property type="entry name" value="THIOREDOXIN_1"/>
    <property type="match status" value="1"/>
</dbReference>
<protein>
    <submittedName>
        <fullName evidence="4">Thiol-disulfide isomerase/thioredoxin</fullName>
    </submittedName>
</protein>
<name>A0A840D219_9BACE</name>
<dbReference type="Gene3D" id="3.40.30.10">
    <property type="entry name" value="Glutaredoxin"/>
    <property type="match status" value="1"/>
</dbReference>
<dbReference type="SUPFAM" id="SSF52833">
    <property type="entry name" value="Thioredoxin-like"/>
    <property type="match status" value="1"/>
</dbReference>
<evidence type="ECO:0000313" key="4">
    <source>
        <dbReference type="EMBL" id="MBB4042542.1"/>
    </source>
</evidence>
<dbReference type="InterPro" id="IPR017937">
    <property type="entry name" value="Thioredoxin_CS"/>
</dbReference>
<evidence type="ECO:0000259" key="3">
    <source>
        <dbReference type="PROSITE" id="PS51352"/>
    </source>
</evidence>
<organism evidence="4 5">
    <name type="scientific">Bacteroides reticulotermitis</name>
    <dbReference type="NCBI Taxonomy" id="1133319"/>
    <lineage>
        <taxon>Bacteria</taxon>
        <taxon>Pseudomonadati</taxon>
        <taxon>Bacteroidota</taxon>
        <taxon>Bacteroidia</taxon>
        <taxon>Bacteroidales</taxon>
        <taxon>Bacteroidaceae</taxon>
        <taxon>Bacteroides</taxon>
    </lineage>
</organism>
<dbReference type="PROSITE" id="PS51352">
    <property type="entry name" value="THIOREDOXIN_2"/>
    <property type="match status" value="1"/>
</dbReference>
<keyword evidence="4" id="KW-0413">Isomerase</keyword>
<dbReference type="Pfam" id="PF00085">
    <property type="entry name" value="Thioredoxin"/>
    <property type="match status" value="1"/>
</dbReference>
<keyword evidence="1" id="KW-0676">Redox-active center</keyword>
<dbReference type="InterPro" id="IPR036249">
    <property type="entry name" value="Thioredoxin-like_sf"/>
</dbReference>
<proteinExistence type="predicted"/>
<reference evidence="4" key="1">
    <citation type="submission" date="2020-08" db="EMBL/GenBank/DDBJ databases">
        <title>Genomic Encyclopedia of Type Strains, Phase IV (KMG-IV): sequencing the most valuable type-strain genomes for metagenomic binning, comparative biology and taxonomic classification.</title>
        <authorList>
            <person name="Goeker M."/>
        </authorList>
    </citation>
    <scope>NUCLEOTIDE SEQUENCE [LARGE SCALE GENOMIC DNA]</scope>
    <source>
        <strain evidence="4">DSM 105720</strain>
    </source>
</reference>
<dbReference type="AlphaFoldDB" id="A0A840D219"/>
<dbReference type="Proteomes" id="UP000560658">
    <property type="component" value="Unassembled WGS sequence"/>
</dbReference>
<feature type="chain" id="PRO_5032610936" evidence="2">
    <location>
        <begin position="20"/>
        <end position="388"/>
    </location>
</feature>
<keyword evidence="5" id="KW-1185">Reference proteome</keyword>
<feature type="domain" description="Thioredoxin" evidence="3">
    <location>
        <begin position="9"/>
        <end position="137"/>
    </location>
</feature>
<feature type="signal peptide" evidence="2">
    <location>
        <begin position="1"/>
        <end position="19"/>
    </location>
</feature>
<dbReference type="PANTHER" id="PTHR43601">
    <property type="entry name" value="THIOREDOXIN, MITOCHONDRIAL"/>
    <property type="match status" value="1"/>
</dbReference>
<dbReference type="PANTHER" id="PTHR43601:SF3">
    <property type="entry name" value="THIOREDOXIN, MITOCHONDRIAL"/>
    <property type="match status" value="1"/>
</dbReference>
<comment type="caution">
    <text evidence="4">The sequence shown here is derived from an EMBL/GenBank/DDBJ whole genome shotgun (WGS) entry which is preliminary data.</text>
</comment>
<dbReference type="RefSeq" id="WP_044159676.1">
    <property type="nucleotide sequence ID" value="NZ_JACIER010000001.1"/>
</dbReference>